<comment type="caution">
    <text evidence="7">The sequence shown here is derived from an EMBL/GenBank/DDBJ whole genome shotgun (WGS) entry which is preliminary data.</text>
</comment>
<evidence type="ECO:0000256" key="6">
    <source>
        <dbReference type="SAM" id="Phobius"/>
    </source>
</evidence>
<dbReference type="EMBL" id="JRNI01000025">
    <property type="protein sequence ID" value="KGF30422.1"/>
    <property type="molecule type" value="Genomic_DNA"/>
</dbReference>
<keyword evidence="8" id="KW-1185">Reference proteome</keyword>
<accession>A0A096AI90</accession>
<dbReference type="AlphaFoldDB" id="A0A096AI90"/>
<dbReference type="SUPFAM" id="SSF55486">
    <property type="entry name" value="Metalloproteases ('zincins'), catalytic domain"/>
    <property type="match status" value="1"/>
</dbReference>
<dbReference type="OrthoDB" id="9774900at2"/>
<keyword evidence="3 6" id="KW-1133">Transmembrane helix</keyword>
<feature type="transmembrane region" description="Helical" evidence="6">
    <location>
        <begin position="36"/>
        <end position="53"/>
    </location>
</feature>
<keyword evidence="4 6" id="KW-0472">Membrane</keyword>
<evidence type="ECO:0000256" key="2">
    <source>
        <dbReference type="ARBA" id="ARBA00022692"/>
    </source>
</evidence>
<name>A0A096AI90_9BURK</name>
<sequence>MRLGGRRQSRNVEDRRGQRGAGGMGGGIPIFRGGKLSLGTIVIALVAWLAFGVNPLQLLGGMSALEVDQSTVSHRGSTGELTDAEGVFVSKVLATTEDIWAEQFRQHQYGRYKEPRLVLYSGATRTACGLGQGAMGPFYCPSDQTVYLDLEFFRETGKRMGVRGEFAQGYVIAHEVGHHVQQILGVLEQTQRAQQRSNQRQANQISVLTELQADCFAGIWAHELAKQGDTIDEKDIRDAMNAAAAVGDDRIQRNTQGYVVPDAFTHGSSEQRVSWFTRGFKTGSIEACNTFAN</sequence>
<dbReference type="GeneID" id="93427239"/>
<dbReference type="PANTHER" id="PTHR30168">
    <property type="entry name" value="PUTATIVE MEMBRANE PROTEIN YPFJ"/>
    <property type="match status" value="1"/>
</dbReference>
<evidence type="ECO:0000256" key="4">
    <source>
        <dbReference type="ARBA" id="ARBA00023136"/>
    </source>
</evidence>
<feature type="region of interest" description="Disordered" evidence="5">
    <location>
        <begin position="1"/>
        <end position="24"/>
    </location>
</feature>
<reference evidence="7 8" key="1">
    <citation type="submission" date="2014-07" db="EMBL/GenBank/DDBJ databases">
        <authorList>
            <person name="McCorrison J."/>
            <person name="Sanka R."/>
            <person name="Torralba M."/>
            <person name="Gillis M."/>
            <person name="Haft D.H."/>
            <person name="Methe B."/>
            <person name="Sutton G."/>
            <person name="Nelson K.E."/>
        </authorList>
    </citation>
    <scope>NUCLEOTIDE SEQUENCE [LARGE SCALE GENOMIC DNA]</scope>
    <source>
        <strain evidence="7 8">DNF00040</strain>
    </source>
</reference>
<dbReference type="eggNOG" id="COG2321">
    <property type="taxonomic scope" value="Bacteria"/>
</dbReference>
<evidence type="ECO:0000256" key="3">
    <source>
        <dbReference type="ARBA" id="ARBA00022989"/>
    </source>
</evidence>
<dbReference type="InterPro" id="IPR007343">
    <property type="entry name" value="Uncharacterised_pept_Zn_put"/>
</dbReference>
<evidence type="ECO:0000256" key="1">
    <source>
        <dbReference type="ARBA" id="ARBA00004167"/>
    </source>
</evidence>
<comment type="subcellular location">
    <subcellularLocation>
        <location evidence="1">Membrane</location>
        <topology evidence="1">Single-pass membrane protein</topology>
    </subcellularLocation>
</comment>
<protein>
    <submittedName>
        <fullName evidence="7">Membrane protein</fullName>
    </submittedName>
</protein>
<dbReference type="Proteomes" id="UP000029629">
    <property type="component" value="Unassembled WGS sequence"/>
</dbReference>
<proteinExistence type="predicted"/>
<dbReference type="GO" id="GO:0016020">
    <property type="term" value="C:membrane"/>
    <property type="evidence" value="ECO:0007669"/>
    <property type="project" value="UniProtKB-SubCell"/>
</dbReference>
<organism evidence="7 8">
    <name type="scientific">Oligella urethralis DNF00040</name>
    <dbReference type="NCBI Taxonomy" id="1401065"/>
    <lineage>
        <taxon>Bacteria</taxon>
        <taxon>Pseudomonadati</taxon>
        <taxon>Pseudomonadota</taxon>
        <taxon>Betaproteobacteria</taxon>
        <taxon>Burkholderiales</taxon>
        <taxon>Alcaligenaceae</taxon>
        <taxon>Oligella</taxon>
    </lineage>
</organism>
<evidence type="ECO:0000256" key="5">
    <source>
        <dbReference type="SAM" id="MobiDB-lite"/>
    </source>
</evidence>
<gene>
    <name evidence="7" type="ORF">HMPREF2130_06985</name>
</gene>
<evidence type="ECO:0000313" key="8">
    <source>
        <dbReference type="Proteomes" id="UP000029629"/>
    </source>
</evidence>
<dbReference type="RefSeq" id="WP_018025955.1">
    <property type="nucleotide sequence ID" value="NZ_JRNI01000025.1"/>
</dbReference>
<dbReference type="PANTHER" id="PTHR30168:SF0">
    <property type="entry name" value="INNER MEMBRANE PROTEIN"/>
    <property type="match status" value="1"/>
</dbReference>
<keyword evidence="2 6" id="KW-0812">Transmembrane</keyword>
<evidence type="ECO:0000313" key="7">
    <source>
        <dbReference type="EMBL" id="KGF30422.1"/>
    </source>
</evidence>
<dbReference type="Pfam" id="PF04228">
    <property type="entry name" value="Zn_peptidase"/>
    <property type="match status" value="1"/>
</dbReference>